<dbReference type="EMBL" id="BGPR01024181">
    <property type="protein sequence ID" value="GBN92025.1"/>
    <property type="molecule type" value="Genomic_DNA"/>
</dbReference>
<evidence type="ECO:0000313" key="2">
    <source>
        <dbReference type="EMBL" id="GBN92012.1"/>
    </source>
</evidence>
<protein>
    <submittedName>
        <fullName evidence="2">Uncharacterized protein</fullName>
    </submittedName>
</protein>
<evidence type="ECO:0000313" key="3">
    <source>
        <dbReference type="EMBL" id="GBN92025.1"/>
    </source>
</evidence>
<comment type="caution">
    <text evidence="2">The sequence shown here is derived from an EMBL/GenBank/DDBJ whole genome shotgun (WGS) entry which is preliminary data.</text>
</comment>
<dbReference type="AlphaFoldDB" id="A0A4Y2SUM7"/>
<feature type="region of interest" description="Disordered" evidence="1">
    <location>
        <begin position="82"/>
        <end position="102"/>
    </location>
</feature>
<keyword evidence="4" id="KW-1185">Reference proteome</keyword>
<evidence type="ECO:0000313" key="4">
    <source>
        <dbReference type="Proteomes" id="UP000499080"/>
    </source>
</evidence>
<accession>A0A4Y2SUM7</accession>
<organism evidence="2 4">
    <name type="scientific">Araneus ventricosus</name>
    <name type="common">Orbweaver spider</name>
    <name type="synonym">Epeira ventricosa</name>
    <dbReference type="NCBI Taxonomy" id="182803"/>
    <lineage>
        <taxon>Eukaryota</taxon>
        <taxon>Metazoa</taxon>
        <taxon>Ecdysozoa</taxon>
        <taxon>Arthropoda</taxon>
        <taxon>Chelicerata</taxon>
        <taxon>Arachnida</taxon>
        <taxon>Araneae</taxon>
        <taxon>Araneomorphae</taxon>
        <taxon>Entelegynae</taxon>
        <taxon>Araneoidea</taxon>
        <taxon>Araneidae</taxon>
        <taxon>Araneus</taxon>
    </lineage>
</organism>
<dbReference type="Proteomes" id="UP000499080">
    <property type="component" value="Unassembled WGS sequence"/>
</dbReference>
<sequence length="118" mass="13629">MCLGLRTQQIYSRKDVKPVSWIKTRFWEGPRWLSSFQGKGPSNDFELDEDEILKERKESAVPALETPTSIEIFRIPRWNAIPSSTSKSNVPAPQPERIAQNEVDFNDRYSTLPVYLCV</sequence>
<feature type="compositionally biased region" description="Polar residues" evidence="1">
    <location>
        <begin position="82"/>
        <end position="91"/>
    </location>
</feature>
<reference evidence="2 4" key="1">
    <citation type="journal article" date="2019" name="Sci. Rep.">
        <title>Orb-weaving spider Araneus ventricosus genome elucidates the spidroin gene catalogue.</title>
        <authorList>
            <person name="Kono N."/>
            <person name="Nakamura H."/>
            <person name="Ohtoshi R."/>
            <person name="Moran D.A.P."/>
            <person name="Shinohara A."/>
            <person name="Yoshida Y."/>
            <person name="Fujiwara M."/>
            <person name="Mori M."/>
            <person name="Tomita M."/>
            <person name="Arakawa K."/>
        </authorList>
    </citation>
    <scope>NUCLEOTIDE SEQUENCE [LARGE SCALE GENOMIC DNA]</scope>
</reference>
<name>A0A4Y2SUM7_ARAVE</name>
<gene>
    <name evidence="2" type="ORF">AVEN_161320_1</name>
    <name evidence="3" type="ORF">AVEN_51285_1</name>
</gene>
<evidence type="ECO:0000256" key="1">
    <source>
        <dbReference type="SAM" id="MobiDB-lite"/>
    </source>
</evidence>
<proteinExistence type="predicted"/>
<dbReference type="EMBL" id="BGPR01024172">
    <property type="protein sequence ID" value="GBN92012.1"/>
    <property type="molecule type" value="Genomic_DNA"/>
</dbReference>